<protein>
    <recommendedName>
        <fullName evidence="2">Outer membrane protein beta-barrel domain-containing protein</fullName>
    </recommendedName>
</protein>
<evidence type="ECO:0000313" key="3">
    <source>
        <dbReference type="EMBL" id="RXK85368.1"/>
    </source>
</evidence>
<comment type="caution">
    <text evidence="3">The sequence shown here is derived from an EMBL/GenBank/DDBJ whole genome shotgun (WGS) entry which is preliminary data.</text>
</comment>
<dbReference type="Pfam" id="PF13505">
    <property type="entry name" value="OMP_b-brl"/>
    <property type="match status" value="1"/>
</dbReference>
<keyword evidence="1" id="KW-0732">Signal</keyword>
<gene>
    <name evidence="3" type="ORF">ESB13_00650</name>
</gene>
<dbReference type="EMBL" id="SDHZ01000001">
    <property type="protein sequence ID" value="RXK85368.1"/>
    <property type="molecule type" value="Genomic_DNA"/>
</dbReference>
<evidence type="ECO:0000259" key="2">
    <source>
        <dbReference type="Pfam" id="PF13505"/>
    </source>
</evidence>
<evidence type="ECO:0000313" key="4">
    <source>
        <dbReference type="Proteomes" id="UP000290545"/>
    </source>
</evidence>
<sequence length="178" mass="19148">MLKYIFMNMRMVIMFLFAGTILFSATAKAQRLVFVYANGMYNKPTGKFNDANYNYGFGGEVGAGVGLLSKTFLTGSVGYNSFNNTVSGVSNLKATPIKFGFRQYLFSRILFAKVDAGVAQTKAEGFDGSKSKFTLGAGAGVKLAGLNLGIDYNTINLNEGGQNWIGWLAFKAGFSIGL</sequence>
<proteinExistence type="predicted"/>
<feature type="domain" description="Outer membrane protein beta-barrel" evidence="2">
    <location>
        <begin position="15"/>
        <end position="163"/>
    </location>
</feature>
<evidence type="ECO:0000256" key="1">
    <source>
        <dbReference type="ARBA" id="ARBA00022729"/>
    </source>
</evidence>
<keyword evidence="4" id="KW-1185">Reference proteome</keyword>
<organism evidence="3 4">
    <name type="scientific">Filimonas effusa</name>
    <dbReference type="NCBI Taxonomy" id="2508721"/>
    <lineage>
        <taxon>Bacteria</taxon>
        <taxon>Pseudomonadati</taxon>
        <taxon>Bacteroidota</taxon>
        <taxon>Chitinophagia</taxon>
        <taxon>Chitinophagales</taxon>
        <taxon>Chitinophagaceae</taxon>
        <taxon>Filimonas</taxon>
    </lineage>
</organism>
<name>A0A4Q1D970_9BACT</name>
<accession>A0A4Q1D970</accession>
<dbReference type="AlphaFoldDB" id="A0A4Q1D970"/>
<dbReference type="Proteomes" id="UP000290545">
    <property type="component" value="Unassembled WGS sequence"/>
</dbReference>
<dbReference type="OrthoDB" id="673328at2"/>
<reference evidence="3 4" key="1">
    <citation type="submission" date="2019-01" db="EMBL/GenBank/DDBJ databases">
        <title>Filimonas sp. strain TTM-71.</title>
        <authorList>
            <person name="Chen W.-M."/>
        </authorList>
    </citation>
    <scope>NUCLEOTIDE SEQUENCE [LARGE SCALE GENOMIC DNA]</scope>
    <source>
        <strain evidence="3 4">TTM-71</strain>
    </source>
</reference>
<dbReference type="InterPro" id="IPR027385">
    <property type="entry name" value="Beta-barrel_OMP"/>
</dbReference>